<dbReference type="InterPro" id="IPR037010">
    <property type="entry name" value="VitB12-dep_Met_synth_activ_sf"/>
</dbReference>
<evidence type="ECO:0000256" key="23">
    <source>
        <dbReference type="PROSITE-ProRule" id="PRU00333"/>
    </source>
</evidence>
<keyword evidence="13 20" id="KW-0479">Metal-binding</keyword>
<dbReference type="SUPFAM" id="SSF52242">
    <property type="entry name" value="Cobalamin (vitamin B12)-binding domain"/>
    <property type="match status" value="1"/>
</dbReference>
<dbReference type="FunFam" id="3.20.20.330:FF:000006">
    <property type="entry name" value="Methionine synthase"/>
    <property type="match status" value="1"/>
</dbReference>
<dbReference type="Pfam" id="PF00809">
    <property type="entry name" value="Pterin_bind"/>
    <property type="match status" value="1"/>
</dbReference>
<comment type="function">
    <text evidence="18 20">Catalyzes the transfer of a methyl group from methyl-cobalamin to homocysteine, yielding enzyme-bound cob(I)alamin and methionine. Subsequently, remethylates the cofactor using methyltetrahydrofolate.</text>
</comment>
<sequence length="1170" mass="127732">MASLPNPPADTQTRADALREALATRVVVADGAMGTMLQAQDPTMEDFQQLEGCNEVLNVTRPDIVRSVHEAYYSVGVDCVETNTFGANFAALAEYDIPERNFELSEAGARIAREVADEFTASTGQQRWVLGSIGPGTKLPTLGHITYAQIRDAYQINAEGLISGGADALLVETTQDLLQTKSSIIGARRAMEALGVSVPLICSVTVETTGTMLLGSEIGAALTALEPLGIDMIGLNCATGPAEMSEHLRYLARNARIPLSCMPNAGLPVLTKQGAHYPLSAPELADAQETFVREYGLSLVGGCCGTTPEHLRQVVERVRGTAVTARSPQPEPGAASLYQTVPFRQDTSYMAIGERTNANGSKKFREAMLEARWDDCVEMARDQIREGAHMLDLCVDYVGRDGVADMQELAGRFATASTLPIVLDSTEVPVIQAGLEKLGGRAVINSVNYEDGDGPESRFAKVTQLAREHGAALIALTIDEEGQARTVGHKVAIAERLIADLTGNWGIRESDILIDTLTFTICTGQEESRKDGIATIESIRELKRRHPDVQTTLGLSNISFGLNPAARVLLNSVFLDECVKAGLDSAIVHASKILPIARFDEEQVTTALDLIYDRREGDYDPLQKLMALFEGVNTKSLKAGRAEELLALPLDERLQRRIIDGEKNGLEADLDEALRTRPALDIVNDTLLEGMKVVGELFGSGQMQLPFVLQSAEVMKTAVAYLEPHMEKTDDEGKGTIVLATVRGDVHDIGKNLVDIILTNNGYNVVNIGIKQPVSAILEAAQEHKADVIGMSGLLVKSTVIMKENLEELNQRKLAADYPVILGGAALTRAYVEQDLHEIYEGEVRYARDAFEGLRLMDALIAVKRGVPGAALPELKQRRVAKRTSPALQEEEPQEPGGRSDVAVDNPVPTPPFWGTRVVKGIPLKDYASWLDEGALFKGQWGLKQARAGGATYEELVESEGRPRLRGLLEKLHTENLLEAAVVYGYFPCVSKGDDLIILDEQGNERTRFTFPRQRRGRRLCLADFFRPEESGETDVVGLQVVTVGSKIGEATAKLFESDSYREYLELHGLSVQLAEAMAEYWHARVRAELGFGGEDPAAVEDMFDLKYRGARFSLGYGACPDLEDRAKIADLLQPERIGVHLSEEFQLHPEQSTDAIVIHHPEAKYFNAR</sequence>
<dbReference type="InterPro" id="IPR033706">
    <property type="entry name" value="Met_synthase_B12-bd"/>
</dbReference>
<keyword evidence="26" id="KW-1185">Reference proteome</keyword>
<dbReference type="InterPro" id="IPR036589">
    <property type="entry name" value="HCY_dom_sf"/>
</dbReference>
<feature type="binding site" evidence="22">
    <location>
        <position position="932"/>
    </location>
    <ligand>
        <name>S-adenosyl-L-methionine</name>
        <dbReference type="ChEBI" id="CHEBI:59789"/>
    </ligand>
</feature>
<comment type="cofactor">
    <cofactor evidence="3 20 21">
        <name>methylcob(III)alamin</name>
        <dbReference type="ChEBI" id="CHEBI:28115"/>
    </cofactor>
</comment>
<dbReference type="Pfam" id="PF02574">
    <property type="entry name" value="S-methyl_trans"/>
    <property type="match status" value="1"/>
</dbReference>
<evidence type="ECO:0000256" key="13">
    <source>
        <dbReference type="ARBA" id="ARBA00022723"/>
    </source>
</evidence>
<protein>
    <recommendedName>
        <fullName evidence="7 19">Methionine synthase</fullName>
        <ecNumber evidence="6 19">2.1.1.13</ecNumber>
    </recommendedName>
    <alternativeName>
        <fullName evidence="20">5-methyltetrahydrofolate--homocysteine methyltransferase</fullName>
    </alternativeName>
</protein>
<dbReference type="SUPFAM" id="SSF47644">
    <property type="entry name" value="Methionine synthase domain"/>
    <property type="match status" value="1"/>
</dbReference>
<evidence type="ECO:0000256" key="3">
    <source>
        <dbReference type="ARBA" id="ARBA00001956"/>
    </source>
</evidence>
<dbReference type="SUPFAM" id="SSF51717">
    <property type="entry name" value="Dihydropteroate synthetase-like"/>
    <property type="match status" value="1"/>
</dbReference>
<keyword evidence="11 20" id="KW-0808">Transferase</keyword>
<evidence type="ECO:0000256" key="10">
    <source>
        <dbReference type="ARBA" id="ARBA00022628"/>
    </source>
</evidence>
<keyword evidence="12 20" id="KW-0949">S-adenosyl-L-methionine</keyword>
<dbReference type="GO" id="GO:0046653">
    <property type="term" value="P:tetrahydrofolate metabolic process"/>
    <property type="evidence" value="ECO:0007669"/>
    <property type="project" value="TreeGrafter"/>
</dbReference>
<evidence type="ECO:0000256" key="21">
    <source>
        <dbReference type="PIRSR" id="PIRSR000381-1"/>
    </source>
</evidence>
<dbReference type="Gene3D" id="3.20.20.20">
    <property type="entry name" value="Dihydropteroate synthase-like"/>
    <property type="match status" value="1"/>
</dbReference>
<dbReference type="KEGG" id="slx:SLAV_29220"/>
<dbReference type="SUPFAM" id="SSF56507">
    <property type="entry name" value="Methionine synthase activation domain-like"/>
    <property type="match status" value="1"/>
</dbReference>
<evidence type="ECO:0000256" key="18">
    <source>
        <dbReference type="ARBA" id="ARBA00025552"/>
    </source>
</evidence>
<dbReference type="Gene3D" id="3.20.20.330">
    <property type="entry name" value="Homocysteine-binding-like domain"/>
    <property type="match status" value="1"/>
</dbReference>
<dbReference type="FunFam" id="1.10.1240.10:FF:000002">
    <property type="entry name" value="Methionine synthase"/>
    <property type="match status" value="1"/>
</dbReference>
<keyword evidence="10 20" id="KW-0846">Cobalamin</keyword>
<evidence type="ECO:0000256" key="14">
    <source>
        <dbReference type="ARBA" id="ARBA00022737"/>
    </source>
</evidence>
<evidence type="ECO:0000256" key="5">
    <source>
        <dbReference type="ARBA" id="ARBA00010398"/>
    </source>
</evidence>
<comment type="pathway">
    <text evidence="4 20">Amino-acid biosynthesis; L-methionine biosynthesis via de novo pathway; L-methionine from L-homocysteine (MetH route): step 1/1.</text>
</comment>
<evidence type="ECO:0000256" key="2">
    <source>
        <dbReference type="ARBA" id="ARBA00001947"/>
    </source>
</evidence>
<dbReference type="InterPro" id="IPR036724">
    <property type="entry name" value="Cobalamin-bd_sf"/>
</dbReference>
<accession>A0A2K8PLM0</accession>
<evidence type="ECO:0000256" key="19">
    <source>
        <dbReference type="NCBIfam" id="TIGR02082"/>
    </source>
</evidence>
<keyword evidence="9 20" id="KW-0028">Amino-acid biosynthesis</keyword>
<keyword evidence="8 20" id="KW-0489">Methyltransferase</keyword>
<evidence type="ECO:0000256" key="20">
    <source>
        <dbReference type="PIRNR" id="PIRNR000381"/>
    </source>
</evidence>
<dbReference type="InterPro" id="IPR011005">
    <property type="entry name" value="Dihydropteroate_synth-like_sf"/>
</dbReference>
<feature type="binding site" evidence="22">
    <location>
        <begin position="744"/>
        <end position="748"/>
    </location>
    <ligand>
        <name>methylcob(III)alamin</name>
        <dbReference type="ChEBI" id="CHEBI:28115"/>
    </ligand>
</feature>
<dbReference type="GO" id="GO:0031419">
    <property type="term" value="F:cobalamin binding"/>
    <property type="evidence" value="ECO:0007669"/>
    <property type="project" value="UniProtKB-UniRule"/>
</dbReference>
<evidence type="ECO:0000256" key="9">
    <source>
        <dbReference type="ARBA" id="ARBA00022605"/>
    </source>
</evidence>
<evidence type="ECO:0000256" key="4">
    <source>
        <dbReference type="ARBA" id="ARBA00005178"/>
    </source>
</evidence>
<feature type="region of interest" description="Disordered" evidence="24">
    <location>
        <begin position="878"/>
        <end position="906"/>
    </location>
</feature>
<evidence type="ECO:0000256" key="7">
    <source>
        <dbReference type="ARBA" id="ARBA00013998"/>
    </source>
</evidence>
<feature type="binding site" evidence="22">
    <location>
        <position position="792"/>
    </location>
    <ligand>
        <name>methylcob(III)alamin</name>
        <dbReference type="ChEBI" id="CHEBI:28115"/>
    </ligand>
</feature>
<dbReference type="RefSeq" id="WP_100660987.1">
    <property type="nucleotide sequence ID" value="NZ_CP024985.1"/>
</dbReference>
<proteinExistence type="inferred from homology"/>
<feature type="binding site" evidence="22">
    <location>
        <position position="850"/>
    </location>
    <ligand>
        <name>methylcob(III)alamin</name>
        <dbReference type="ChEBI" id="CHEBI:28115"/>
    </ligand>
</feature>
<dbReference type="InterPro" id="IPR004223">
    <property type="entry name" value="VitB12-dep_Met_synth_activ_dom"/>
</dbReference>
<evidence type="ECO:0000256" key="12">
    <source>
        <dbReference type="ARBA" id="ARBA00022691"/>
    </source>
</evidence>
<dbReference type="Gene3D" id="3.40.50.280">
    <property type="entry name" value="Cobalamin-binding domain"/>
    <property type="match status" value="1"/>
</dbReference>
<comment type="cofactor">
    <cofactor evidence="2 20 23">
        <name>Zn(2+)</name>
        <dbReference type="ChEBI" id="CHEBI:29105"/>
    </cofactor>
</comment>
<dbReference type="InterPro" id="IPR000489">
    <property type="entry name" value="Pterin-binding_dom"/>
</dbReference>
<dbReference type="PROSITE" id="PS50974">
    <property type="entry name" value="ADOMET_ACTIVATION"/>
    <property type="match status" value="1"/>
</dbReference>
<organism evidence="25 26">
    <name type="scientific">Streptomyces lavendulae subsp. lavendulae</name>
    <dbReference type="NCBI Taxonomy" id="58340"/>
    <lineage>
        <taxon>Bacteria</taxon>
        <taxon>Bacillati</taxon>
        <taxon>Actinomycetota</taxon>
        <taxon>Actinomycetes</taxon>
        <taxon>Kitasatosporales</taxon>
        <taxon>Streptomycetaceae</taxon>
        <taxon>Streptomyces</taxon>
    </lineage>
</organism>
<feature type="binding site" evidence="21 23">
    <location>
        <position position="237"/>
    </location>
    <ligand>
        <name>Zn(2+)</name>
        <dbReference type="ChEBI" id="CHEBI:29105"/>
    </ligand>
</feature>
<evidence type="ECO:0000256" key="11">
    <source>
        <dbReference type="ARBA" id="ARBA00022679"/>
    </source>
</evidence>
<comment type="domain">
    <text evidence="20">Modular enzyme with four functionally distinct domains. The isolated Hcy-binding domain catalyzes methyl transfer from free methylcobalamin to homocysteine. The Hcy-binding domain in association with the pterin-binding domain catalyzes the methylation of cob(I)alamin by methyltetrahydrofolate and the methylation of homocysteine. The B12-binding domain binds the cofactor. The AdoMet activation domain binds S-adenosyl-L-methionine. Under aerobic conditions cob(I)alamin can be converted to inactive cob(II)alamin. Reductive methylation by S-adenosyl-L-methionine and flavodoxin regenerates methylcobalamin.</text>
</comment>
<comment type="catalytic activity">
    <reaction evidence="1 20">
        <text>(6S)-5-methyl-5,6,7,8-tetrahydrofolate + L-homocysteine = (6S)-5,6,7,8-tetrahydrofolate + L-methionine</text>
        <dbReference type="Rhea" id="RHEA:11172"/>
        <dbReference type="ChEBI" id="CHEBI:18608"/>
        <dbReference type="ChEBI" id="CHEBI:57453"/>
        <dbReference type="ChEBI" id="CHEBI:57844"/>
        <dbReference type="ChEBI" id="CHEBI:58199"/>
        <dbReference type="EC" id="2.1.1.13"/>
    </reaction>
</comment>
<dbReference type="FunFam" id="3.40.50.280:FF:000004">
    <property type="entry name" value="Methionine synthase"/>
    <property type="match status" value="1"/>
</dbReference>
<dbReference type="CDD" id="cd00740">
    <property type="entry name" value="MeTr"/>
    <property type="match status" value="1"/>
</dbReference>
<dbReference type="PROSITE" id="PS51332">
    <property type="entry name" value="B12_BINDING"/>
    <property type="match status" value="1"/>
</dbReference>
<dbReference type="InterPro" id="IPR003726">
    <property type="entry name" value="HCY_dom"/>
</dbReference>
<dbReference type="CDD" id="cd02069">
    <property type="entry name" value="methionine_synthase_B12_BD"/>
    <property type="match status" value="1"/>
</dbReference>
<dbReference type="Pfam" id="PF02310">
    <property type="entry name" value="B12-binding"/>
    <property type="match status" value="1"/>
</dbReference>
<dbReference type="GO" id="GO:0008270">
    <property type="term" value="F:zinc ion binding"/>
    <property type="evidence" value="ECO:0007669"/>
    <property type="project" value="UniProtKB-UniRule"/>
</dbReference>
<dbReference type="GO" id="GO:0005829">
    <property type="term" value="C:cytosol"/>
    <property type="evidence" value="ECO:0007669"/>
    <property type="project" value="TreeGrafter"/>
</dbReference>
<feature type="binding site" evidence="22">
    <location>
        <begin position="1166"/>
        <end position="1167"/>
    </location>
    <ligand>
        <name>S-adenosyl-L-methionine</name>
        <dbReference type="ChEBI" id="CHEBI:59789"/>
    </ligand>
</feature>
<dbReference type="InterPro" id="IPR036594">
    <property type="entry name" value="Meth_synthase_dom"/>
</dbReference>
<dbReference type="EMBL" id="CP024985">
    <property type="protein sequence ID" value="ATZ27629.1"/>
    <property type="molecule type" value="Genomic_DNA"/>
</dbReference>
<evidence type="ECO:0000256" key="24">
    <source>
        <dbReference type="SAM" id="MobiDB-lite"/>
    </source>
</evidence>
<dbReference type="InterPro" id="IPR003759">
    <property type="entry name" value="Cbl-bd_cap"/>
</dbReference>
<evidence type="ECO:0000256" key="8">
    <source>
        <dbReference type="ARBA" id="ARBA00022603"/>
    </source>
</evidence>
<dbReference type="PANTHER" id="PTHR45833:SF1">
    <property type="entry name" value="METHIONINE SYNTHASE"/>
    <property type="match status" value="1"/>
</dbReference>
<dbReference type="InterPro" id="IPR006158">
    <property type="entry name" value="Cobalamin-bd"/>
</dbReference>
<keyword evidence="16 20" id="KW-0486">Methionine biosynthesis</keyword>
<comment type="similarity">
    <text evidence="5">Belongs to the vitamin-B12 dependent methionine synthase family.</text>
</comment>
<name>A0A2K8PLM0_STRLA</name>
<reference evidence="25 26" key="1">
    <citation type="submission" date="2017-11" db="EMBL/GenBank/DDBJ databases">
        <title>Complete genome sequence of Streptomyces lavendulae subsp. lavendulae CCM 3239 (formerly 'Streptomyces aureofaciens CCM 3239'), the producer of the angucycline-type antibiotic auricin.</title>
        <authorList>
            <person name="Busche T."/>
            <person name="Novakova R."/>
            <person name="Al'Dilaimi A."/>
            <person name="Homerova D."/>
            <person name="Feckova L."/>
            <person name="Rezuchova B."/>
            <person name="Mingyar E."/>
            <person name="Csolleiova D."/>
            <person name="Bekeova C."/>
            <person name="Winkler A."/>
            <person name="Sevcikova B."/>
            <person name="Kalinowski J."/>
            <person name="Kormanec J."/>
            <person name="Ruckert C."/>
        </authorList>
    </citation>
    <scope>NUCLEOTIDE SEQUENCE [LARGE SCALE GENOMIC DNA]</scope>
    <source>
        <strain evidence="25 26">CCM 3239</strain>
    </source>
</reference>
<dbReference type="Gene3D" id="3.10.196.10">
    <property type="entry name" value="Vitamin B12-dependent methionine synthase, activation domain"/>
    <property type="match status" value="1"/>
</dbReference>
<dbReference type="PROSITE" id="PS50972">
    <property type="entry name" value="PTERIN_BINDING"/>
    <property type="match status" value="1"/>
</dbReference>
<dbReference type="GO" id="GO:0008705">
    <property type="term" value="F:methionine synthase activity"/>
    <property type="evidence" value="ECO:0007669"/>
    <property type="project" value="UniProtKB-UniRule"/>
</dbReference>
<evidence type="ECO:0000256" key="16">
    <source>
        <dbReference type="ARBA" id="ARBA00023167"/>
    </source>
</evidence>
<dbReference type="PANTHER" id="PTHR45833">
    <property type="entry name" value="METHIONINE SYNTHASE"/>
    <property type="match status" value="1"/>
</dbReference>
<dbReference type="Proteomes" id="UP000231791">
    <property type="component" value="Chromosome"/>
</dbReference>
<dbReference type="Gene3D" id="1.10.1240.10">
    <property type="entry name" value="Methionine synthase domain"/>
    <property type="match status" value="1"/>
</dbReference>
<evidence type="ECO:0000313" key="25">
    <source>
        <dbReference type="EMBL" id="ATZ27629.1"/>
    </source>
</evidence>
<dbReference type="PIRSF" id="PIRSF000381">
    <property type="entry name" value="MetH"/>
    <property type="match status" value="1"/>
</dbReference>
<evidence type="ECO:0000256" key="22">
    <source>
        <dbReference type="PIRSR" id="PIRSR000381-2"/>
    </source>
</evidence>
<dbReference type="GO" id="GO:0050667">
    <property type="term" value="P:homocysteine metabolic process"/>
    <property type="evidence" value="ECO:0007669"/>
    <property type="project" value="TreeGrafter"/>
</dbReference>
<dbReference type="Pfam" id="PF02965">
    <property type="entry name" value="Met_synt_B12"/>
    <property type="match status" value="1"/>
</dbReference>
<keyword evidence="15 20" id="KW-0862">Zinc</keyword>
<feature type="binding site" description="axial binding residue" evidence="21">
    <location>
        <position position="747"/>
    </location>
    <ligand>
        <name>methylcob(III)alamin</name>
        <dbReference type="ChEBI" id="CHEBI:28115"/>
    </ligand>
    <ligandPart>
        <name>Co</name>
        <dbReference type="ChEBI" id="CHEBI:27638"/>
    </ligandPart>
</feature>
<dbReference type="Pfam" id="PF02607">
    <property type="entry name" value="B12-binding_2"/>
    <property type="match status" value="1"/>
</dbReference>
<dbReference type="InterPro" id="IPR050554">
    <property type="entry name" value="Met_Synthase/Corrinoid"/>
</dbReference>
<dbReference type="PROSITE" id="PS50970">
    <property type="entry name" value="HCY"/>
    <property type="match status" value="1"/>
</dbReference>
<gene>
    <name evidence="25" type="primary">metH2</name>
    <name evidence="25" type="ORF">SLAV_29220</name>
</gene>
<dbReference type="InterPro" id="IPR011822">
    <property type="entry name" value="MetH"/>
</dbReference>
<keyword evidence="14" id="KW-0677">Repeat</keyword>
<evidence type="ECO:0000256" key="1">
    <source>
        <dbReference type="ARBA" id="ARBA00001700"/>
    </source>
</evidence>
<evidence type="ECO:0000256" key="15">
    <source>
        <dbReference type="ARBA" id="ARBA00022833"/>
    </source>
</evidence>
<dbReference type="UniPathway" id="UPA00051">
    <property type="reaction ID" value="UER00081"/>
</dbReference>
<feature type="binding site" evidence="21 23">
    <location>
        <position position="303"/>
    </location>
    <ligand>
        <name>Zn(2+)</name>
        <dbReference type="ChEBI" id="CHEBI:29105"/>
    </ligand>
</feature>
<evidence type="ECO:0000256" key="6">
    <source>
        <dbReference type="ARBA" id="ARBA00012032"/>
    </source>
</evidence>
<dbReference type="SUPFAM" id="SSF82282">
    <property type="entry name" value="Homocysteine S-methyltransferase"/>
    <property type="match status" value="1"/>
</dbReference>
<keyword evidence="17 20" id="KW-0170">Cobalt</keyword>
<dbReference type="GO" id="GO:0032259">
    <property type="term" value="P:methylation"/>
    <property type="evidence" value="ECO:0007669"/>
    <property type="project" value="UniProtKB-KW"/>
</dbReference>
<dbReference type="PROSITE" id="PS51337">
    <property type="entry name" value="B12_BINDING_NTER"/>
    <property type="match status" value="1"/>
</dbReference>
<dbReference type="EC" id="2.1.1.13" evidence="6 19"/>
<evidence type="ECO:0000256" key="17">
    <source>
        <dbReference type="ARBA" id="ARBA00023285"/>
    </source>
</evidence>
<dbReference type="NCBIfam" id="TIGR02082">
    <property type="entry name" value="metH"/>
    <property type="match status" value="1"/>
</dbReference>
<feature type="binding site" evidence="21 23">
    <location>
        <position position="304"/>
    </location>
    <ligand>
        <name>Zn(2+)</name>
        <dbReference type="ChEBI" id="CHEBI:29105"/>
    </ligand>
</feature>
<feature type="binding site" evidence="22">
    <location>
        <position position="1112"/>
    </location>
    <ligand>
        <name>S-adenosyl-L-methionine</name>
        <dbReference type="ChEBI" id="CHEBI:59789"/>
    </ligand>
</feature>
<dbReference type="FunFam" id="3.20.20.20:FF:000007">
    <property type="entry name" value="Methionine synthase"/>
    <property type="match status" value="1"/>
</dbReference>
<dbReference type="GeneID" id="49386844"/>
<dbReference type="SMART" id="SM01018">
    <property type="entry name" value="B12-binding_2"/>
    <property type="match status" value="1"/>
</dbReference>
<dbReference type="AlphaFoldDB" id="A0A2K8PLM0"/>
<evidence type="ECO:0000313" key="26">
    <source>
        <dbReference type="Proteomes" id="UP000231791"/>
    </source>
</evidence>